<dbReference type="InterPro" id="IPR027417">
    <property type="entry name" value="P-loop_NTPase"/>
</dbReference>
<dbReference type="PANTHER" id="PTHR30448">
    <property type="entry name" value="RNASE ADAPTER PROTEIN RAPZ"/>
    <property type="match status" value="1"/>
</dbReference>
<accession>A0A381R1F1</accession>
<gene>
    <name evidence="6" type="ORF">METZ01_LOCUS38376</name>
</gene>
<feature type="domain" description="RapZ-like N-terminal" evidence="4">
    <location>
        <begin position="7"/>
        <end position="158"/>
    </location>
</feature>
<dbReference type="NCBIfam" id="NF003828">
    <property type="entry name" value="PRK05416.1"/>
    <property type="match status" value="1"/>
</dbReference>
<evidence type="ECO:0000259" key="5">
    <source>
        <dbReference type="Pfam" id="PF22740"/>
    </source>
</evidence>
<dbReference type="HAMAP" id="MF_00636">
    <property type="entry name" value="RapZ_like"/>
    <property type="match status" value="1"/>
</dbReference>
<dbReference type="InterPro" id="IPR053931">
    <property type="entry name" value="RapZ_C"/>
</dbReference>
<reference evidence="6" key="1">
    <citation type="submission" date="2018-05" db="EMBL/GenBank/DDBJ databases">
        <authorList>
            <person name="Lanie J.A."/>
            <person name="Ng W.-L."/>
            <person name="Kazmierczak K.M."/>
            <person name="Andrzejewski T.M."/>
            <person name="Davidsen T.M."/>
            <person name="Wayne K.J."/>
            <person name="Tettelin H."/>
            <person name="Glass J.I."/>
            <person name="Rusch D."/>
            <person name="Podicherti R."/>
            <person name="Tsui H.-C.T."/>
            <person name="Winkler M.E."/>
        </authorList>
    </citation>
    <scope>NUCLEOTIDE SEQUENCE</scope>
</reference>
<dbReference type="SUPFAM" id="SSF52540">
    <property type="entry name" value="P-loop containing nucleoside triphosphate hydrolases"/>
    <property type="match status" value="1"/>
</dbReference>
<feature type="domain" description="RapZ C-terminal" evidence="5">
    <location>
        <begin position="167"/>
        <end position="286"/>
    </location>
</feature>
<protein>
    <recommendedName>
        <fullName evidence="7">Nucleotide-binding protein</fullName>
    </recommendedName>
</protein>
<dbReference type="PIRSF" id="PIRSF005052">
    <property type="entry name" value="P-loopkin"/>
    <property type="match status" value="1"/>
</dbReference>
<dbReference type="InterPro" id="IPR053930">
    <property type="entry name" value="RapZ-like_N"/>
</dbReference>
<keyword evidence="3" id="KW-0342">GTP-binding</keyword>
<dbReference type="PANTHER" id="PTHR30448:SF0">
    <property type="entry name" value="RNASE ADAPTER PROTEIN RAPZ"/>
    <property type="match status" value="1"/>
</dbReference>
<name>A0A381R1F1_9ZZZZ</name>
<keyword evidence="2" id="KW-0067">ATP-binding</keyword>
<evidence type="ECO:0000259" key="4">
    <source>
        <dbReference type="Pfam" id="PF03668"/>
    </source>
</evidence>
<dbReference type="Pfam" id="PF22740">
    <property type="entry name" value="PapZ_C"/>
    <property type="match status" value="1"/>
</dbReference>
<dbReference type="AlphaFoldDB" id="A0A381R1F1"/>
<organism evidence="6">
    <name type="scientific">marine metagenome</name>
    <dbReference type="NCBI Taxonomy" id="408172"/>
    <lineage>
        <taxon>unclassified sequences</taxon>
        <taxon>metagenomes</taxon>
        <taxon>ecological metagenomes</taxon>
    </lineage>
</organism>
<keyword evidence="1" id="KW-0547">Nucleotide-binding</keyword>
<evidence type="ECO:0000256" key="2">
    <source>
        <dbReference type="ARBA" id="ARBA00022840"/>
    </source>
</evidence>
<dbReference type="Gene3D" id="3.40.50.300">
    <property type="entry name" value="P-loop containing nucleotide triphosphate hydrolases"/>
    <property type="match status" value="1"/>
</dbReference>
<dbReference type="GO" id="GO:0005524">
    <property type="term" value="F:ATP binding"/>
    <property type="evidence" value="ECO:0007669"/>
    <property type="project" value="UniProtKB-KW"/>
</dbReference>
<dbReference type="GO" id="GO:0005525">
    <property type="term" value="F:GTP binding"/>
    <property type="evidence" value="ECO:0007669"/>
    <property type="project" value="UniProtKB-KW"/>
</dbReference>
<dbReference type="EMBL" id="UINC01001638">
    <property type="protein sequence ID" value="SUZ85522.1"/>
    <property type="molecule type" value="Genomic_DNA"/>
</dbReference>
<evidence type="ECO:0000256" key="3">
    <source>
        <dbReference type="ARBA" id="ARBA00023134"/>
    </source>
</evidence>
<dbReference type="Pfam" id="PF03668">
    <property type="entry name" value="RapZ-like_N"/>
    <property type="match status" value="1"/>
</dbReference>
<sequence>MGSQPDFIVVAGLSGAGRSTVADTLEDLGWFVIDNLPPSLLASAAELLTATDSSVERLALVAGSHEYQEDLLSFLQELRSSTTRVSVVFLDAPTDVLLRRYDQTRRRHPLDASTSSVTEAIAQERELLEPIRHEADVVIETGDLIVHELKARVVEVFGDGDREQLMQTTIMSFGFKHGVPPEADLVFDCRFLPNPHWIPELRPLTGLDQEVRNYVVEQPSTVAFIDHLVPLLEFLIPSYVAEGKAYLTIAFGCTGGWHRSVAIAEEFGRILAESGHSLRTRHRDLESKEI</sequence>
<evidence type="ECO:0000256" key="1">
    <source>
        <dbReference type="ARBA" id="ARBA00022741"/>
    </source>
</evidence>
<dbReference type="InterPro" id="IPR005337">
    <property type="entry name" value="RapZ-like"/>
</dbReference>
<evidence type="ECO:0000313" key="6">
    <source>
        <dbReference type="EMBL" id="SUZ85522.1"/>
    </source>
</evidence>
<evidence type="ECO:0008006" key="7">
    <source>
        <dbReference type="Google" id="ProtNLM"/>
    </source>
</evidence>
<proteinExistence type="inferred from homology"/>